<evidence type="ECO:0000259" key="1">
    <source>
        <dbReference type="PROSITE" id="PS51029"/>
    </source>
</evidence>
<protein>
    <submittedName>
        <fullName evidence="2">Transcription factor Adf-1</fullName>
    </submittedName>
</protein>
<dbReference type="GO" id="GO:0005634">
    <property type="term" value="C:nucleus"/>
    <property type="evidence" value="ECO:0007669"/>
    <property type="project" value="TreeGrafter"/>
</dbReference>
<dbReference type="OrthoDB" id="6159213at2759"/>
<dbReference type="GO" id="GO:0006357">
    <property type="term" value="P:regulation of transcription by RNA polymerase II"/>
    <property type="evidence" value="ECO:0007669"/>
    <property type="project" value="TreeGrafter"/>
</dbReference>
<name>A0A034WNG7_BACDO</name>
<proteinExistence type="predicted"/>
<accession>A0A034WNG7</accession>
<dbReference type="GO" id="GO:0005667">
    <property type="term" value="C:transcription regulator complex"/>
    <property type="evidence" value="ECO:0007669"/>
    <property type="project" value="TreeGrafter"/>
</dbReference>
<organism evidence="2">
    <name type="scientific">Bactrocera dorsalis</name>
    <name type="common">Oriental fruit fly</name>
    <name type="synonym">Dacus dorsalis</name>
    <dbReference type="NCBI Taxonomy" id="27457"/>
    <lineage>
        <taxon>Eukaryota</taxon>
        <taxon>Metazoa</taxon>
        <taxon>Ecdysozoa</taxon>
        <taxon>Arthropoda</taxon>
        <taxon>Hexapoda</taxon>
        <taxon>Insecta</taxon>
        <taxon>Pterygota</taxon>
        <taxon>Neoptera</taxon>
        <taxon>Endopterygota</taxon>
        <taxon>Diptera</taxon>
        <taxon>Brachycera</taxon>
        <taxon>Muscomorpha</taxon>
        <taxon>Tephritoidea</taxon>
        <taxon>Tephritidae</taxon>
        <taxon>Bactrocera</taxon>
        <taxon>Bactrocera</taxon>
    </lineage>
</organism>
<sequence>MDINLLISEVFARPALWDRQNKNYHNRQLVEHLWKSVAREMNLKKEEVKKKWKYIRDQFRAELRKISVPISADSANMESEFNSKWPYFKQLLFLKDQIKKISTIPDESGNEDPLEVNDDISSWNISQVEDTDDSCDKFELNIPPPTKKKYLSQTKNLPTYWKLKNVNYAYLNRNTQKTNTEMKIRPFLNLFCRIFVNCNPKLNCYVEWIFRTLYIIMYTKKVKNNQ</sequence>
<reference evidence="2" key="1">
    <citation type="journal article" date="2014" name="BMC Genomics">
        <title>Characterizing the developmental transcriptome of the oriental fruit fly, Bactrocera dorsalis (Diptera: Tephritidae) through comparative genomic analysis with Drosophila melanogaster utilizing modENCODE datasets.</title>
        <authorList>
            <person name="Geib S.M."/>
            <person name="Calla B."/>
            <person name="Hall B."/>
            <person name="Hou S."/>
            <person name="Manoukis N.C."/>
        </authorList>
    </citation>
    <scope>NUCLEOTIDE SEQUENCE</scope>
    <source>
        <strain evidence="2">Punador</strain>
    </source>
</reference>
<dbReference type="InterPro" id="IPR006578">
    <property type="entry name" value="MADF-dom"/>
</dbReference>
<dbReference type="SMART" id="SM00595">
    <property type="entry name" value="MADF"/>
    <property type="match status" value="1"/>
</dbReference>
<dbReference type="EMBL" id="GAKP01001831">
    <property type="protein sequence ID" value="JAC57121.1"/>
    <property type="molecule type" value="Transcribed_RNA"/>
</dbReference>
<dbReference type="PROSITE" id="PS51029">
    <property type="entry name" value="MADF"/>
    <property type="match status" value="1"/>
</dbReference>
<dbReference type="Pfam" id="PF10545">
    <property type="entry name" value="MADF_DNA_bdg"/>
    <property type="match status" value="1"/>
</dbReference>
<dbReference type="AlphaFoldDB" id="A0A034WNG7"/>
<dbReference type="PANTHER" id="PTHR12243">
    <property type="entry name" value="MADF DOMAIN TRANSCRIPTION FACTOR"/>
    <property type="match status" value="1"/>
</dbReference>
<evidence type="ECO:0000313" key="2">
    <source>
        <dbReference type="EMBL" id="JAC57121.1"/>
    </source>
</evidence>
<feature type="domain" description="MADF" evidence="1">
    <location>
        <begin position="5"/>
        <end position="99"/>
    </location>
</feature>
<dbReference type="PANTHER" id="PTHR12243:SF69">
    <property type="entry name" value="SI:CH73-59F11.3"/>
    <property type="match status" value="1"/>
</dbReference>
<dbReference type="InterPro" id="IPR039353">
    <property type="entry name" value="TF_Adf1"/>
</dbReference>
<gene>
    <name evidence="2" type="primary">ADF1</name>
</gene>